<gene>
    <name evidence="16" type="primary">LOC108678339</name>
</gene>
<dbReference type="OrthoDB" id="10067343at2759"/>
<keyword evidence="8" id="KW-0539">Nucleus</keyword>
<dbReference type="GO" id="GO:0000349">
    <property type="term" value="P:generation of catalytic spliceosome for first transesterification step"/>
    <property type="evidence" value="ECO:0007669"/>
    <property type="project" value="TreeGrafter"/>
</dbReference>
<name>A0A8B7P7R7_HYAAZ</name>
<dbReference type="RefSeq" id="XP_018022209.1">
    <property type="nucleotide sequence ID" value="XM_018166720.2"/>
</dbReference>
<reference evidence="16" key="1">
    <citation type="submission" date="2025-08" db="UniProtKB">
        <authorList>
            <consortium name="RefSeq"/>
        </authorList>
    </citation>
    <scope>IDENTIFICATION</scope>
    <source>
        <tissue evidence="16">Whole organism</tissue>
    </source>
</reference>
<dbReference type="InterPro" id="IPR055433">
    <property type="entry name" value="HAT_Syf1-like_N"/>
</dbReference>
<dbReference type="GO" id="GO:0000974">
    <property type="term" value="C:Prp19 complex"/>
    <property type="evidence" value="ECO:0007669"/>
    <property type="project" value="TreeGrafter"/>
</dbReference>
<dbReference type="FunFam" id="1.25.40.10:FF:000038">
    <property type="entry name" value="Putative pre-mRNA-splicing factor SYF1"/>
    <property type="match status" value="1"/>
</dbReference>
<feature type="compositionally biased region" description="Acidic residues" evidence="11">
    <location>
        <begin position="847"/>
        <end position="861"/>
    </location>
</feature>
<dbReference type="CTD" id="36514"/>
<evidence type="ECO:0000256" key="2">
    <source>
        <dbReference type="ARBA" id="ARBA00008644"/>
    </source>
</evidence>
<dbReference type="SUPFAM" id="SSF48452">
    <property type="entry name" value="TPR-like"/>
    <property type="match status" value="2"/>
</dbReference>
<sequence length="876" mass="102046">MAVSNESSESSKPPAPNATTSTSKLETKKSQLTINIIADDLPYEEELIRNPFSVKHWLRYIEHKKSCIKEELELPLEKRKFSDKDLHYLYERALLQMPMSYKLWSQYLKLRLLAMKDSCLASPAAESVNNTFERCLVFMHRMPRIWLLYLQFLMDQQKITRTRKTFDRALCALPITQHDRVWDLYLKFVMMHDIPETAVRVWRRYLKLKPEDTEDYINYLVAQGRLQEAARQYEWCVNTDAFASKYGKSKYQLWSELCDLLSNNPEETSLHNAEAIMRHGLQRYVDQTGRLWNCLAQYYIKSALFERARDVYEEAMRSVMTVRDFTQVFDAYAQFEELLLSKQMEDAKLDDQLQQDDFNLRLARYEDLIERRALLLNSVMLRQNPHNVIEWQKRVSLYASKPKMVVTTYMEAVKTIDPKQAAGKLWQLWVDFACFYENNGQLKDARLILEKATQVAYVKVDDLASVWCEWAEMELRNDNEKQALQLLKRATAIPGARVDYHDESETVQRRLHKCLKLWSLYADLEESLGTFQSCKAVYDRIIDLRIATPQIIINYGMFLQENNYFEEAFKAYEKGIALFKWPYVYDIWNTYLTKFLERYKGSKIERARDLFEQCLEKCPAKYCKALYLLYANMEEQHGLARHALQVYSRATKSVPPDQKLELYNVYIQHASQLHGIAKTRAIYQEAIEELPDVGAREMCMRFAETERLLGEIDRAREIFVYASELCDPRVTKEFWDKWTDFEVQHGNEDTMRELLRIRRSLQAKYSTQINQMSAQMLSSAAAASTPAAAASADSMQALEARTAAAAPSAAAVTQPPGEARILFVRSDTSARDEEVAAAARVPNPEEINLDDEEEEEEEEDLPQPKAVPSEVFAGLK</sequence>
<dbReference type="InterPro" id="IPR011990">
    <property type="entry name" value="TPR-like_helical_dom_sf"/>
</dbReference>
<dbReference type="Pfam" id="PF23233">
    <property type="entry name" value="HAT_Syf1_CNRKL1_N"/>
    <property type="match status" value="1"/>
</dbReference>
<dbReference type="SMART" id="SM00386">
    <property type="entry name" value="HAT"/>
    <property type="match status" value="13"/>
</dbReference>
<evidence type="ECO:0000256" key="5">
    <source>
        <dbReference type="ARBA" id="ARBA00022728"/>
    </source>
</evidence>
<keyword evidence="7" id="KW-0508">mRNA splicing</keyword>
<dbReference type="GO" id="GO:0071014">
    <property type="term" value="C:post-mRNA release spliceosomal complex"/>
    <property type="evidence" value="ECO:0007669"/>
    <property type="project" value="TreeGrafter"/>
</dbReference>
<dbReference type="GO" id="GO:0071007">
    <property type="term" value="C:U2-type catalytic step 2 spliceosome"/>
    <property type="evidence" value="ECO:0007669"/>
    <property type="project" value="TreeGrafter"/>
</dbReference>
<keyword evidence="4" id="KW-0507">mRNA processing</keyword>
<evidence type="ECO:0000256" key="10">
    <source>
        <dbReference type="ARBA" id="ARBA00067212"/>
    </source>
</evidence>
<evidence type="ECO:0000256" key="6">
    <source>
        <dbReference type="ARBA" id="ARBA00022737"/>
    </source>
</evidence>
<evidence type="ECO:0000256" key="7">
    <source>
        <dbReference type="ARBA" id="ARBA00023187"/>
    </source>
</evidence>
<feature type="domain" description="Pre-mRNA-splicing factor Syf1-like N-terminal HAT-repeats" evidence="14">
    <location>
        <begin position="39"/>
        <end position="211"/>
    </location>
</feature>
<evidence type="ECO:0000313" key="16">
    <source>
        <dbReference type="RefSeq" id="XP_018022209.1"/>
    </source>
</evidence>
<keyword evidence="5" id="KW-0747">Spliceosome</keyword>
<dbReference type="Pfam" id="PF23220">
    <property type="entry name" value="HAT_Syf1_M"/>
    <property type="match status" value="1"/>
</dbReference>
<dbReference type="PANTHER" id="PTHR11246:SF5">
    <property type="entry name" value="PRE-MRNA-SPLICING FACTOR SYF1"/>
    <property type="match status" value="1"/>
</dbReference>
<keyword evidence="6" id="KW-0677">Repeat</keyword>
<organism evidence="15 16">
    <name type="scientific">Hyalella azteca</name>
    <name type="common">Amphipod</name>
    <dbReference type="NCBI Taxonomy" id="294128"/>
    <lineage>
        <taxon>Eukaryota</taxon>
        <taxon>Metazoa</taxon>
        <taxon>Ecdysozoa</taxon>
        <taxon>Arthropoda</taxon>
        <taxon>Crustacea</taxon>
        <taxon>Multicrustacea</taxon>
        <taxon>Malacostraca</taxon>
        <taxon>Eumalacostraca</taxon>
        <taxon>Peracarida</taxon>
        <taxon>Amphipoda</taxon>
        <taxon>Senticaudata</taxon>
        <taxon>Talitrida</taxon>
        <taxon>Talitroidea</taxon>
        <taxon>Hyalellidae</taxon>
        <taxon>Hyalella</taxon>
    </lineage>
</organism>
<dbReference type="Proteomes" id="UP000694843">
    <property type="component" value="Unplaced"/>
</dbReference>
<comment type="subcellular location">
    <subcellularLocation>
        <location evidence="1">Nucleus</location>
    </subcellularLocation>
</comment>
<evidence type="ECO:0000256" key="4">
    <source>
        <dbReference type="ARBA" id="ARBA00022664"/>
    </source>
</evidence>
<proteinExistence type="inferred from homology"/>
<dbReference type="FunFam" id="1.25.40.10:FF:000023">
    <property type="entry name" value="Pre-mRNA-splicing factor SYF1"/>
    <property type="match status" value="1"/>
</dbReference>
<dbReference type="InterPro" id="IPR003107">
    <property type="entry name" value="HAT"/>
</dbReference>
<dbReference type="InterPro" id="IPR045075">
    <property type="entry name" value="Syf1-like"/>
</dbReference>
<dbReference type="Pfam" id="PF23231">
    <property type="entry name" value="HAT_Syf1_CNRKL1_C"/>
    <property type="match status" value="1"/>
</dbReference>
<dbReference type="OMA" id="IWYNYLR"/>
<comment type="similarity">
    <text evidence="2">Belongs to the crooked-neck family.</text>
</comment>
<evidence type="ECO:0000256" key="3">
    <source>
        <dbReference type="ARBA" id="ARBA00011524"/>
    </source>
</evidence>
<keyword evidence="15" id="KW-1185">Reference proteome</keyword>
<feature type="domain" description="Pre-mRNA-splicing factor SYF1 central HAT repeats" evidence="12">
    <location>
        <begin position="214"/>
        <end position="416"/>
    </location>
</feature>
<evidence type="ECO:0000313" key="15">
    <source>
        <dbReference type="Proteomes" id="UP000694843"/>
    </source>
</evidence>
<evidence type="ECO:0000256" key="8">
    <source>
        <dbReference type="ARBA" id="ARBA00023242"/>
    </source>
</evidence>
<evidence type="ECO:0000259" key="12">
    <source>
        <dbReference type="Pfam" id="PF23220"/>
    </source>
</evidence>
<evidence type="ECO:0000256" key="11">
    <source>
        <dbReference type="SAM" id="MobiDB-lite"/>
    </source>
</evidence>
<dbReference type="GeneID" id="108678339"/>
<evidence type="ECO:0000256" key="9">
    <source>
        <dbReference type="ARBA" id="ARBA00039472"/>
    </source>
</evidence>
<comment type="subunit">
    <text evidence="3">Associated with the spliceosome.</text>
</comment>
<evidence type="ECO:0000259" key="13">
    <source>
        <dbReference type="Pfam" id="PF23231"/>
    </source>
</evidence>
<dbReference type="KEGG" id="hazt:108678339"/>
<protein>
    <recommendedName>
        <fullName evidence="9">Pre-mRNA-splicing factor SYF1</fullName>
    </recommendedName>
    <alternativeName>
        <fullName evidence="10">Pre-mRNA-splicing factor syf1</fullName>
    </alternativeName>
</protein>
<accession>A0A8B7P7R7</accession>
<feature type="region of interest" description="Disordered" evidence="11">
    <location>
        <begin position="1"/>
        <end position="25"/>
    </location>
</feature>
<dbReference type="FunFam" id="1.25.40.10:FF:000137">
    <property type="entry name" value="Pre-mRNA-splicing factor syf1"/>
    <property type="match status" value="1"/>
</dbReference>
<feature type="domain" description="Pre-mRNA-splicing factor Syf1/CRNKL1-like C-terminal HAT-repeats" evidence="13">
    <location>
        <begin position="418"/>
        <end position="797"/>
    </location>
</feature>
<feature type="compositionally biased region" description="Polar residues" evidence="11">
    <location>
        <begin position="1"/>
        <end position="11"/>
    </location>
</feature>
<evidence type="ECO:0000259" key="14">
    <source>
        <dbReference type="Pfam" id="PF23233"/>
    </source>
</evidence>
<feature type="region of interest" description="Disordered" evidence="11">
    <location>
        <begin position="832"/>
        <end position="876"/>
    </location>
</feature>
<dbReference type="InterPro" id="IPR056350">
    <property type="entry name" value="HAT_Syf1_central"/>
</dbReference>
<evidence type="ECO:0000256" key="1">
    <source>
        <dbReference type="ARBA" id="ARBA00004123"/>
    </source>
</evidence>
<dbReference type="FunFam" id="1.25.40.10:FF:000182">
    <property type="entry name" value="Pre-mRNA-splicing factor SYF1"/>
    <property type="match status" value="1"/>
</dbReference>
<dbReference type="AlphaFoldDB" id="A0A8B7P7R7"/>
<dbReference type="InterPro" id="IPR055430">
    <property type="entry name" value="HAT_Syf1_CNRKL1_C"/>
</dbReference>
<dbReference type="Gene3D" id="1.25.40.10">
    <property type="entry name" value="Tetratricopeptide repeat domain"/>
    <property type="match status" value="2"/>
</dbReference>
<dbReference type="PANTHER" id="PTHR11246">
    <property type="entry name" value="PRE-MRNA SPLICING FACTOR"/>
    <property type="match status" value="1"/>
</dbReference>